<dbReference type="InterPro" id="IPR001387">
    <property type="entry name" value="Cro/C1-type_HTH"/>
</dbReference>
<dbReference type="SUPFAM" id="SSF47413">
    <property type="entry name" value="lambda repressor-like DNA-binding domains"/>
    <property type="match status" value="1"/>
</dbReference>
<dbReference type="PROSITE" id="PS50943">
    <property type="entry name" value="HTH_CROC1"/>
    <property type="match status" value="1"/>
</dbReference>
<protein>
    <submittedName>
        <fullName evidence="2">Helix-turn-helix type 3 domain protein</fullName>
    </submittedName>
</protein>
<evidence type="ECO:0000259" key="1">
    <source>
        <dbReference type="PROSITE" id="PS50943"/>
    </source>
</evidence>
<dbReference type="GO" id="GO:0003677">
    <property type="term" value="F:DNA binding"/>
    <property type="evidence" value="ECO:0007669"/>
    <property type="project" value="InterPro"/>
</dbReference>
<evidence type="ECO:0000313" key="3">
    <source>
        <dbReference type="Proteomes" id="UP000076962"/>
    </source>
</evidence>
<dbReference type="AlphaFoldDB" id="A0A0A6NYT6"/>
<organism evidence="2 3">
    <name type="scientific">Candidatus Thiomargarita nelsonii</name>
    <dbReference type="NCBI Taxonomy" id="1003181"/>
    <lineage>
        <taxon>Bacteria</taxon>
        <taxon>Pseudomonadati</taxon>
        <taxon>Pseudomonadota</taxon>
        <taxon>Gammaproteobacteria</taxon>
        <taxon>Thiotrichales</taxon>
        <taxon>Thiotrichaceae</taxon>
        <taxon>Thiomargarita</taxon>
    </lineage>
</organism>
<dbReference type="EMBL" id="LUTY01001373">
    <property type="protein sequence ID" value="OAD21815.1"/>
    <property type="molecule type" value="Genomic_DNA"/>
</dbReference>
<dbReference type="Pfam" id="PF01381">
    <property type="entry name" value="HTH_3"/>
    <property type="match status" value="1"/>
</dbReference>
<sequence>MIFTFTNKINKLNMTGAELKRWREDFGLTQKRLSHLRDIDKSTISAWETGKRRIPPRSERSLKYFIEHVEQTKAIQELILDWDNRIRATRLA</sequence>
<dbReference type="Proteomes" id="UP000076962">
    <property type="component" value="Unassembled WGS sequence"/>
</dbReference>
<reference evidence="2 3" key="1">
    <citation type="submission" date="2016-05" db="EMBL/GenBank/DDBJ databases">
        <title>Single-cell genome of chain-forming Candidatus Thiomargarita nelsonii and comparison to other large sulfur-oxidizing bacteria.</title>
        <authorList>
            <person name="Winkel M."/>
            <person name="Salman V."/>
            <person name="Woyke T."/>
            <person name="Schulz-Vogt H."/>
            <person name="Richter M."/>
            <person name="Flood B."/>
            <person name="Bailey J."/>
            <person name="Amann R."/>
            <person name="Mussmann M."/>
        </authorList>
    </citation>
    <scope>NUCLEOTIDE SEQUENCE [LARGE SCALE GENOMIC DNA]</scope>
    <source>
        <strain evidence="2 3">THI036</strain>
    </source>
</reference>
<comment type="caution">
    <text evidence="2">The sequence shown here is derived from an EMBL/GenBank/DDBJ whole genome shotgun (WGS) entry which is preliminary data.</text>
</comment>
<dbReference type="CDD" id="cd00093">
    <property type="entry name" value="HTH_XRE"/>
    <property type="match status" value="1"/>
</dbReference>
<dbReference type="InterPro" id="IPR010982">
    <property type="entry name" value="Lambda_DNA-bd_dom_sf"/>
</dbReference>
<evidence type="ECO:0000313" key="2">
    <source>
        <dbReference type="EMBL" id="OAD21815.1"/>
    </source>
</evidence>
<name>A0A0A6NYT6_9GAMM</name>
<dbReference type="Gene3D" id="1.10.260.40">
    <property type="entry name" value="lambda repressor-like DNA-binding domains"/>
    <property type="match status" value="1"/>
</dbReference>
<feature type="domain" description="HTH cro/C1-type" evidence="1">
    <location>
        <begin position="19"/>
        <end position="54"/>
    </location>
</feature>
<accession>A0A0A6NYT6</accession>
<gene>
    <name evidence="2" type="ORF">THIOM_002409</name>
</gene>
<keyword evidence="3" id="KW-1185">Reference proteome</keyword>
<proteinExistence type="predicted"/>